<dbReference type="InterPro" id="IPR011053">
    <property type="entry name" value="Single_hybrid_motif"/>
</dbReference>
<dbReference type="EnsemblPlants" id="Kaladp0003s0030.1.v1.1">
    <property type="protein sequence ID" value="Kaladp0003s0030.1.v1.1"/>
    <property type="gene ID" value="Kaladp0003s0030.v1.1"/>
</dbReference>
<dbReference type="Proteomes" id="UP000594263">
    <property type="component" value="Unplaced"/>
</dbReference>
<evidence type="ECO:0000313" key="2">
    <source>
        <dbReference type="EnsemblPlants" id="Kaladp0003s0030.1.v1.1"/>
    </source>
</evidence>
<dbReference type="CDD" id="cd06850">
    <property type="entry name" value="biotinyl_domain"/>
    <property type="match status" value="1"/>
</dbReference>
<dbReference type="FunFam" id="2.40.50.100:FF:000059">
    <property type="entry name" value="Biotin/lipoyl attachment domain-containing protein"/>
    <property type="match status" value="1"/>
</dbReference>
<accession>A0A7N0R9N2</accession>
<dbReference type="Gramene" id="Kaladp0003s0030.1.v1.1">
    <property type="protein sequence ID" value="Kaladp0003s0030.1.v1.1"/>
    <property type="gene ID" value="Kaladp0003s0030.v1.1"/>
</dbReference>
<name>A0A7N0R9N2_KALFE</name>
<dbReference type="PANTHER" id="PTHR47597">
    <property type="entry name" value="IS A MEMBER OF THE PF|00364 BIOTIN-REQUIRING ENZYMES FAMILY-RELATED"/>
    <property type="match status" value="1"/>
</dbReference>
<protein>
    <recommendedName>
        <fullName evidence="1">Lipoyl-binding domain-containing protein</fullName>
    </recommendedName>
</protein>
<reference evidence="2" key="1">
    <citation type="submission" date="2021-01" db="UniProtKB">
        <authorList>
            <consortium name="EnsemblPlants"/>
        </authorList>
    </citation>
    <scope>IDENTIFICATION</scope>
</reference>
<sequence length="286" mass="30204">MDSAAMLRSFHHRVGIGSHNQALVESTAICNATWSPSRTLCVPGSRIVGKLACSFKKQRASLISCAKASEAVVADEAEADTKRVGAPVIKALQNATFPKGFEALISEVCDETEVAEVKLRIGDFEMHLKRNVGATKAPEAIISPTVAPPIPSEPMIESLPVVPPPAPSKSPAENNGFFKSASLVKSPKLQALDASGSAGYVLVSSPSVGSFRRARTFKGKKQPPSCKEGDMIKEGQTIGYLDQFGTELPIKSDVAGEVLKLLVADGEPVGYGDPLIAVLPSFHGIR</sequence>
<dbReference type="InterPro" id="IPR053217">
    <property type="entry name" value="ACC_Biotin_Carrier"/>
</dbReference>
<dbReference type="Gene3D" id="2.40.50.100">
    <property type="match status" value="1"/>
</dbReference>
<organism evidence="2 3">
    <name type="scientific">Kalanchoe fedtschenkoi</name>
    <name type="common">Lavender scallops</name>
    <name type="synonym">South American air plant</name>
    <dbReference type="NCBI Taxonomy" id="63787"/>
    <lineage>
        <taxon>Eukaryota</taxon>
        <taxon>Viridiplantae</taxon>
        <taxon>Streptophyta</taxon>
        <taxon>Embryophyta</taxon>
        <taxon>Tracheophyta</taxon>
        <taxon>Spermatophyta</taxon>
        <taxon>Magnoliopsida</taxon>
        <taxon>eudicotyledons</taxon>
        <taxon>Gunneridae</taxon>
        <taxon>Pentapetalae</taxon>
        <taxon>Saxifragales</taxon>
        <taxon>Crassulaceae</taxon>
        <taxon>Kalanchoe</taxon>
    </lineage>
</organism>
<dbReference type="InterPro" id="IPR000089">
    <property type="entry name" value="Biotin_lipoyl"/>
</dbReference>
<keyword evidence="3" id="KW-1185">Reference proteome</keyword>
<evidence type="ECO:0000259" key="1">
    <source>
        <dbReference type="Pfam" id="PF00364"/>
    </source>
</evidence>
<feature type="domain" description="Lipoyl-binding" evidence="1">
    <location>
        <begin position="204"/>
        <end position="277"/>
    </location>
</feature>
<dbReference type="Pfam" id="PF00364">
    <property type="entry name" value="Biotin_lipoyl"/>
    <property type="match status" value="1"/>
</dbReference>
<dbReference type="SUPFAM" id="SSF51230">
    <property type="entry name" value="Single hybrid motif"/>
    <property type="match status" value="1"/>
</dbReference>
<dbReference type="PANTHER" id="PTHR47597:SF2">
    <property type="entry name" value="LIPOYL-BINDING DOMAIN-CONTAINING PROTEIN"/>
    <property type="match status" value="1"/>
</dbReference>
<evidence type="ECO:0000313" key="3">
    <source>
        <dbReference type="Proteomes" id="UP000594263"/>
    </source>
</evidence>
<proteinExistence type="predicted"/>
<dbReference type="AlphaFoldDB" id="A0A7N0R9N2"/>
<dbReference type="OMA" id="IISCKTL"/>